<keyword evidence="6" id="KW-1185">Reference proteome</keyword>
<feature type="region of interest" description="Disordered" evidence="3">
    <location>
        <begin position="126"/>
        <end position="147"/>
    </location>
</feature>
<dbReference type="STRING" id="402600.SAMN05216188_1455"/>
<feature type="domain" description="Peptidase S8/S53" evidence="4">
    <location>
        <begin position="3"/>
        <end position="124"/>
    </location>
</feature>
<evidence type="ECO:0000256" key="1">
    <source>
        <dbReference type="ARBA" id="ARBA00011073"/>
    </source>
</evidence>
<organism evidence="5 6">
    <name type="scientific">Lentzea xinjiangensis</name>
    <dbReference type="NCBI Taxonomy" id="402600"/>
    <lineage>
        <taxon>Bacteria</taxon>
        <taxon>Bacillati</taxon>
        <taxon>Actinomycetota</taxon>
        <taxon>Actinomycetes</taxon>
        <taxon>Pseudonocardiales</taxon>
        <taxon>Pseudonocardiaceae</taxon>
        <taxon>Lentzea</taxon>
    </lineage>
</organism>
<name>A0A1H9WV73_9PSEU</name>
<dbReference type="InterPro" id="IPR051048">
    <property type="entry name" value="Peptidase_S8/S53_subtilisin"/>
</dbReference>
<dbReference type="AlphaFoldDB" id="A0A1H9WV73"/>
<comment type="caution">
    <text evidence="2">Lacks conserved residue(s) required for the propagation of feature annotation.</text>
</comment>
<evidence type="ECO:0000256" key="2">
    <source>
        <dbReference type="PROSITE-ProRule" id="PRU01240"/>
    </source>
</evidence>
<evidence type="ECO:0000256" key="3">
    <source>
        <dbReference type="SAM" id="MobiDB-lite"/>
    </source>
</evidence>
<dbReference type="PANTHER" id="PTHR43399:SF4">
    <property type="entry name" value="CELL WALL-ASSOCIATED PROTEASE"/>
    <property type="match status" value="1"/>
</dbReference>
<protein>
    <submittedName>
        <fullName evidence="5">Subtilase family protein</fullName>
    </submittedName>
</protein>
<dbReference type="Gene3D" id="3.40.50.200">
    <property type="entry name" value="Peptidase S8/S53 domain"/>
    <property type="match status" value="1"/>
</dbReference>
<feature type="compositionally biased region" description="Basic residues" evidence="3">
    <location>
        <begin position="132"/>
        <end position="147"/>
    </location>
</feature>
<reference evidence="6" key="1">
    <citation type="submission" date="2016-10" db="EMBL/GenBank/DDBJ databases">
        <authorList>
            <person name="Varghese N."/>
            <person name="Submissions S."/>
        </authorList>
    </citation>
    <scope>NUCLEOTIDE SEQUENCE [LARGE SCALE GENOMIC DNA]</scope>
    <source>
        <strain evidence="6">CGMCC 4.3525</strain>
    </source>
</reference>
<dbReference type="Pfam" id="PF00082">
    <property type="entry name" value="Peptidase_S8"/>
    <property type="match status" value="1"/>
</dbReference>
<dbReference type="Proteomes" id="UP000199352">
    <property type="component" value="Unassembled WGS sequence"/>
</dbReference>
<gene>
    <name evidence="5" type="ORF">SAMN05216188_1455</name>
</gene>
<dbReference type="GO" id="GO:0006508">
    <property type="term" value="P:proteolysis"/>
    <property type="evidence" value="ECO:0007669"/>
    <property type="project" value="InterPro"/>
</dbReference>
<sequence length="147" mass="15182">MDADHPELAGKVIATRNFTEEPDAGDNLGHGTHVAATIAAGGATHRGDAPDARLIAGKVCAARFGCLESAILAGMQWAAEQGARVVNMSLGGPDEPGTDLREQAVQRLSAEHGTLFVVASGDDGAREGVGVARHRGRRAGGRRGRPR</sequence>
<comment type="similarity">
    <text evidence="1 2">Belongs to the peptidase S8 family.</text>
</comment>
<accession>A0A1H9WV73</accession>
<dbReference type="GO" id="GO:0004252">
    <property type="term" value="F:serine-type endopeptidase activity"/>
    <property type="evidence" value="ECO:0007669"/>
    <property type="project" value="InterPro"/>
</dbReference>
<proteinExistence type="inferred from homology"/>
<evidence type="ECO:0000313" key="6">
    <source>
        <dbReference type="Proteomes" id="UP000199352"/>
    </source>
</evidence>
<dbReference type="InterPro" id="IPR000209">
    <property type="entry name" value="Peptidase_S8/S53_dom"/>
</dbReference>
<dbReference type="PROSITE" id="PS51892">
    <property type="entry name" value="SUBTILASE"/>
    <property type="match status" value="1"/>
</dbReference>
<evidence type="ECO:0000259" key="4">
    <source>
        <dbReference type="Pfam" id="PF00082"/>
    </source>
</evidence>
<dbReference type="EMBL" id="FOFR01000045">
    <property type="protein sequence ID" value="SES37719.1"/>
    <property type="molecule type" value="Genomic_DNA"/>
</dbReference>
<dbReference type="PANTHER" id="PTHR43399">
    <property type="entry name" value="SUBTILISIN-RELATED"/>
    <property type="match status" value="1"/>
</dbReference>
<evidence type="ECO:0000313" key="5">
    <source>
        <dbReference type="EMBL" id="SES37719.1"/>
    </source>
</evidence>
<dbReference type="SUPFAM" id="SSF52743">
    <property type="entry name" value="Subtilisin-like"/>
    <property type="match status" value="1"/>
</dbReference>
<dbReference type="InterPro" id="IPR036852">
    <property type="entry name" value="Peptidase_S8/S53_dom_sf"/>
</dbReference>